<comment type="caution">
    <text evidence="3">The sequence shown here is derived from an EMBL/GenBank/DDBJ whole genome shotgun (WGS) entry which is preliminary data.</text>
</comment>
<dbReference type="InterPro" id="IPR044691">
    <property type="entry name" value="DCC1_Trx"/>
</dbReference>
<dbReference type="OrthoDB" id="441708at2759"/>
<proteinExistence type="predicted"/>
<organism evidence="3 4">
    <name type="scientific">Chlorella sorokiniana</name>
    <name type="common">Freshwater green alga</name>
    <dbReference type="NCBI Taxonomy" id="3076"/>
    <lineage>
        <taxon>Eukaryota</taxon>
        <taxon>Viridiplantae</taxon>
        <taxon>Chlorophyta</taxon>
        <taxon>core chlorophytes</taxon>
        <taxon>Trebouxiophyceae</taxon>
        <taxon>Chlorellales</taxon>
        <taxon>Chlorellaceae</taxon>
        <taxon>Chlorella clade</taxon>
        <taxon>Chlorella</taxon>
    </lineage>
</organism>
<dbReference type="EMBL" id="LHPG02000005">
    <property type="protein sequence ID" value="PRW58655.1"/>
    <property type="molecule type" value="Genomic_DNA"/>
</dbReference>
<gene>
    <name evidence="3" type="ORF">C2E21_3054</name>
</gene>
<evidence type="ECO:0000313" key="4">
    <source>
        <dbReference type="Proteomes" id="UP000239899"/>
    </source>
</evidence>
<feature type="region of interest" description="Disordered" evidence="1">
    <location>
        <begin position="414"/>
        <end position="449"/>
    </location>
</feature>
<reference evidence="3 4" key="1">
    <citation type="journal article" date="2018" name="Plant J.">
        <title>Genome sequences of Chlorella sorokiniana UTEX 1602 and Micractinium conductrix SAG 241.80: implications to maltose excretion by a green alga.</title>
        <authorList>
            <person name="Arriola M.B."/>
            <person name="Velmurugan N."/>
            <person name="Zhang Y."/>
            <person name="Plunkett M.H."/>
            <person name="Hondzo H."/>
            <person name="Barney B.M."/>
        </authorList>
    </citation>
    <scope>NUCLEOTIDE SEQUENCE [LARGE SCALE GENOMIC DNA]</scope>
    <source>
        <strain evidence="4">UTEX 1602</strain>
    </source>
</reference>
<keyword evidence="2" id="KW-0812">Transmembrane</keyword>
<dbReference type="Pfam" id="PF04134">
    <property type="entry name" value="DCC1-like"/>
    <property type="match status" value="1"/>
</dbReference>
<name>A0A2P6TX59_CHLSO</name>
<dbReference type="AlphaFoldDB" id="A0A2P6TX59"/>
<keyword evidence="2" id="KW-0472">Membrane</keyword>
<evidence type="ECO:0000256" key="2">
    <source>
        <dbReference type="SAM" id="Phobius"/>
    </source>
</evidence>
<protein>
    <submittedName>
        <fullName evidence="3">Thiol-disulfide oxidoreductase</fullName>
    </submittedName>
</protein>
<accession>A0A2P6TX59</accession>
<sequence length="1089" mass="113386">MTAQLASSAVGAASRQALRAARGVPQVAFSQPQARRLVARAGSDAAQASSSQPSWHIKMLYDGECPLCMREVEMLMRRDQGKGNIAFVDVASPEYDPAQNGGISFEKAMERIHAIEADGRVITDVEVFRRLYEEVGLGWVYAITKNPTVESLANKVYDVWARYRLPITGRPDLAVVMQQKKMCRADSGSSSEAAAQPAQQQRRAAVACCFFLALLAARVASEAAADDRLPLPDTASEPNREIKLGEKLALHELGPLIVAADGSLRRIDNWAILSEAERATALRRLGQRNRQRTISQQMLPAVLAVAAGGDGAAGAAAAADVSKGQEVLAIKQSDFVLLVLLIVALFYAGAAIIYKLALGRSLRVAWERQQRAAELAAAVARIPQLARSKPAFFAAQLQPVLLALRQAAEAEKEAEGEAGAAAQEQQASSEQALSAEQQEGQQSEQARSAAQRQLAAAAAHLRRLIGIDRQGGANASLLLWLLLGLATQGQGVQAALLASLCASLGWQALLLEALPLLLLSAQPEQQAPLADLASIAAAEAANSTDSQLQEAALQVAACLASQQAWLRQLREALAADAELQRSCRRELVAVANRLASEPGTGAAGTPAVVHGEERRRRTAAAVAALLPHTLLCPAAVLERLVKEAVVQAGEQVGLLLDVLQEMAPLAGYRSQPTQPPLLLTLLARLLLPSQLGPASAAALDTPGSRDAFVQLVAGLCGCRPAAHGKPSAPAAAAAAVAAAAASGQQPLLSPAAVLEHVVSPALRLQQQADGAADPGQLLLPLQLAQLLIGSPAAVTVGAQQQQQQQQQHAAHNLALLQLQLEALLDLDGRRIDHSAAALQASPETFDLAAAILQQAGASGSAAGDSAATAAGRYFRRQLQHAGRPEPGQQPQPVAQQRQHMVLLLAALLPCLTAAEAAEVLQAALPATIQELLLPPAARQQAGATILPGAHAAAVEAACRAVLALALQPGLAAIAGQQGPAAEADLAPTAEARPPSALREVAVERALQHVVQHCVNLAAAGAAPAAGSPAAPQPALQLQAAEAQALALRCTRELCQLAAAFQRAGYDCSTAQVRARRGTGTERPGRAGGQ</sequence>
<evidence type="ECO:0000313" key="3">
    <source>
        <dbReference type="EMBL" id="PRW58655.1"/>
    </source>
</evidence>
<keyword evidence="4" id="KW-1185">Reference proteome</keyword>
<evidence type="ECO:0000256" key="1">
    <source>
        <dbReference type="SAM" id="MobiDB-lite"/>
    </source>
</evidence>
<feature type="compositionally biased region" description="Low complexity" evidence="1">
    <location>
        <begin position="417"/>
        <end position="449"/>
    </location>
</feature>
<keyword evidence="2" id="KW-1133">Transmembrane helix</keyword>
<dbReference type="PANTHER" id="PTHR34290">
    <property type="entry name" value="SI:CH73-390P7.2"/>
    <property type="match status" value="1"/>
</dbReference>
<feature type="transmembrane region" description="Helical" evidence="2">
    <location>
        <begin position="335"/>
        <end position="358"/>
    </location>
</feature>
<dbReference type="InterPro" id="IPR007263">
    <property type="entry name" value="DCC1-like"/>
</dbReference>
<dbReference type="GO" id="GO:0015035">
    <property type="term" value="F:protein-disulfide reductase activity"/>
    <property type="evidence" value="ECO:0007669"/>
    <property type="project" value="InterPro"/>
</dbReference>
<dbReference type="PANTHER" id="PTHR34290:SF2">
    <property type="entry name" value="OS04G0668800 PROTEIN"/>
    <property type="match status" value="1"/>
</dbReference>
<dbReference type="Proteomes" id="UP000239899">
    <property type="component" value="Unassembled WGS sequence"/>
</dbReference>